<gene>
    <name evidence="1" type="ORF">D9O36_06645</name>
</gene>
<dbReference type="AlphaFoldDB" id="A0A7X3D1D3"/>
<comment type="caution">
    <text evidence="1">The sequence shown here is derived from an EMBL/GenBank/DDBJ whole genome shotgun (WGS) entry which is preliminary data.</text>
</comment>
<dbReference type="Gene3D" id="3.40.50.300">
    <property type="entry name" value="P-loop containing nucleotide triphosphate hydrolases"/>
    <property type="match status" value="1"/>
</dbReference>
<sequence>MPYTNRYGQLKKHMTEIEHLEEIKRNYTDDSLNESDTRLKIIDTILVDVLKWPKSTITTEKYINGNRADYVLKNELGTPILIVESKRENVFFELPQTANSDKNFEKISVEKLLTDDNIKSAMFQVKEYAEDLVCNYACICNGKSWIIFKISSNTKPWKKLPAFVIKNIDFFLNDLTKSINLLGYHSVIKDSSLTLNIGVSKKTYKEIFYPKNNITTYDTPVNNNHYAGSLKTLSREFLGPIPEKDSAFMKACYVHNKGKNDSLQKDVQGFLHDSITPYFKNLGFRDFTDNKEGGAFGTRISNIVKNENINKVMILFGGRGAGKSTFIKRFLFHEQPIEIAMHSKVALVPLLFSSQTKEELANEIWQNTFESIDTENFRFESKEKLLEIFEEEFEIFKRQILSDYEVESSEYKKLTTEFISDKLKNIKLFSEKIASHWMNKKKKLVVFIDNMDQLPNELQDTCFLTASEISEKLDCLVIVSMREERYFDANSRGVLDAYQNSGFHLSSPVIPEVIIKRIDYILENLKFTVDIESEFGIKNTTDLNTIVSFLEICRKELCRRTSPLSYFLRIATHGDVRKSLEFFKGFLTSGYTNINEMAPHSNWKFQVHQVIKPMMIPERIFYNESNSKIPNIYQLRNDTLSSHFTGLRILHYLHNKNGDKGSKGFIDIKYLIHQFDIKYDSKLDCIKHLSLYLEKGLIESNNRLETFTENVDQIKLTAFGNYIYDYLAFNFAYLDLISLDCGLFNESLNNSMVESANSELKLYYSHNYMARIKKRIDRTREFIEYLEGNENQEFEDLNLGDSEMRFIPKLKEQIEIQIDGILKSANNKKSIEDSLK</sequence>
<evidence type="ECO:0000313" key="1">
    <source>
        <dbReference type="EMBL" id="MUH35510.1"/>
    </source>
</evidence>
<dbReference type="Proteomes" id="UP000540519">
    <property type="component" value="Unassembled WGS sequence"/>
</dbReference>
<reference evidence="1 2" key="1">
    <citation type="journal article" date="2019" name="Mar. Drugs">
        <title>Comparative Genomics and CAZyme Genome Repertoires of Marine Zobellia amurskyensis KMM 3526(T) and Zobellia laminariae KMM 3676(T).</title>
        <authorList>
            <person name="Chernysheva N."/>
            <person name="Bystritskaya E."/>
            <person name="Stenkova A."/>
            <person name="Golovkin I."/>
            <person name="Nedashkovskaya O."/>
            <person name="Isaeva M."/>
        </authorList>
    </citation>
    <scope>NUCLEOTIDE SEQUENCE [LARGE SCALE GENOMIC DNA]</scope>
    <source>
        <strain evidence="1 2">KMM 3526</strain>
    </source>
</reference>
<dbReference type="EMBL" id="RCNR01000009">
    <property type="protein sequence ID" value="MUH35510.1"/>
    <property type="molecule type" value="Genomic_DNA"/>
</dbReference>
<accession>A0A7X3D1D3</accession>
<dbReference type="InterPro" id="IPR027417">
    <property type="entry name" value="P-loop_NTPase"/>
</dbReference>
<name>A0A7X3D1D3_9FLAO</name>
<proteinExistence type="predicted"/>
<organism evidence="1 2">
    <name type="scientific">Zobellia amurskyensis</name>
    <dbReference type="NCBI Taxonomy" id="248905"/>
    <lineage>
        <taxon>Bacteria</taxon>
        <taxon>Pseudomonadati</taxon>
        <taxon>Bacteroidota</taxon>
        <taxon>Flavobacteriia</taxon>
        <taxon>Flavobacteriales</taxon>
        <taxon>Flavobacteriaceae</taxon>
        <taxon>Zobellia</taxon>
    </lineage>
</organism>
<keyword evidence="2" id="KW-1185">Reference proteome</keyword>
<evidence type="ECO:0000313" key="2">
    <source>
        <dbReference type="Proteomes" id="UP000540519"/>
    </source>
</evidence>
<protein>
    <submittedName>
        <fullName evidence="1">AAA family ATPase</fullName>
    </submittedName>
</protein>
<dbReference type="SUPFAM" id="SSF52540">
    <property type="entry name" value="P-loop containing nucleoside triphosphate hydrolases"/>
    <property type="match status" value="1"/>
</dbReference>